<reference evidence="2 3" key="1">
    <citation type="submission" date="2019-02" db="EMBL/GenBank/DDBJ databases">
        <title>Kribbella capetownensis sp. nov. and Kribbella speibonae sp. nov., isolated from soil.</title>
        <authorList>
            <person name="Curtis S.M."/>
            <person name="Norton I."/>
            <person name="Everest G.J."/>
            <person name="Meyers P.R."/>
        </authorList>
    </citation>
    <scope>NUCLEOTIDE SEQUENCE [LARGE SCALE GENOMIC DNA]</scope>
    <source>
        <strain evidence="2 3">DSM 27082</strain>
    </source>
</reference>
<dbReference type="OrthoDB" id="3831406at2"/>
<keyword evidence="3" id="KW-1185">Reference proteome</keyword>
<evidence type="ECO:0000256" key="1">
    <source>
        <dbReference type="SAM" id="MobiDB-lite"/>
    </source>
</evidence>
<dbReference type="EMBL" id="SJKA01000018">
    <property type="protein sequence ID" value="TCC22353.1"/>
    <property type="molecule type" value="Genomic_DNA"/>
</dbReference>
<accession>A0A4R0I413</accession>
<evidence type="ECO:0000313" key="3">
    <source>
        <dbReference type="Proteomes" id="UP000292695"/>
    </source>
</evidence>
<comment type="caution">
    <text evidence="2">The sequence shown here is derived from an EMBL/GenBank/DDBJ whole genome shotgun (WGS) entry which is preliminary data.</text>
</comment>
<name>A0A4R0I413_9ACTN</name>
<dbReference type="RefSeq" id="WP_131295264.1">
    <property type="nucleotide sequence ID" value="NZ_SJKA01000018.1"/>
</dbReference>
<dbReference type="Proteomes" id="UP000292695">
    <property type="component" value="Unassembled WGS sequence"/>
</dbReference>
<organism evidence="2 3">
    <name type="scientific">Kribbella sindirgiensis</name>
    <dbReference type="NCBI Taxonomy" id="1124744"/>
    <lineage>
        <taxon>Bacteria</taxon>
        <taxon>Bacillati</taxon>
        <taxon>Actinomycetota</taxon>
        <taxon>Actinomycetes</taxon>
        <taxon>Propionibacteriales</taxon>
        <taxon>Kribbellaceae</taxon>
        <taxon>Kribbella</taxon>
    </lineage>
</organism>
<feature type="region of interest" description="Disordered" evidence="1">
    <location>
        <begin position="17"/>
        <end position="62"/>
    </location>
</feature>
<protein>
    <submittedName>
        <fullName evidence="2">Uncharacterized protein</fullName>
    </submittedName>
</protein>
<proteinExistence type="predicted"/>
<gene>
    <name evidence="2" type="ORF">E0H50_34825</name>
</gene>
<evidence type="ECO:0000313" key="2">
    <source>
        <dbReference type="EMBL" id="TCC22353.1"/>
    </source>
</evidence>
<feature type="compositionally biased region" description="Basic and acidic residues" evidence="1">
    <location>
        <begin position="38"/>
        <end position="62"/>
    </location>
</feature>
<dbReference type="AlphaFoldDB" id="A0A4R0I413"/>
<sequence>MTVGGVDTYYDYEEKQWKSRKLGGGPIRRGPVCPAPRTSEHATHETRREPRRDHDVPKHTLN</sequence>